<evidence type="ECO:0000313" key="2">
    <source>
        <dbReference type="Proteomes" id="UP000247099"/>
    </source>
</evidence>
<gene>
    <name evidence="1" type="ORF">DDZ13_08200</name>
</gene>
<evidence type="ECO:0000313" key="1">
    <source>
        <dbReference type="EMBL" id="PXA04017.1"/>
    </source>
</evidence>
<organism evidence="1 2">
    <name type="scientific">Coraliomargarita sinensis</name>
    <dbReference type="NCBI Taxonomy" id="2174842"/>
    <lineage>
        <taxon>Bacteria</taxon>
        <taxon>Pseudomonadati</taxon>
        <taxon>Verrucomicrobiota</taxon>
        <taxon>Opitutia</taxon>
        <taxon>Puniceicoccales</taxon>
        <taxon>Coraliomargaritaceae</taxon>
        <taxon>Coraliomargarita</taxon>
    </lineage>
</organism>
<protein>
    <submittedName>
        <fullName evidence="1">Uncharacterized protein</fullName>
    </submittedName>
</protein>
<sequence>MSQRFVTLSESARISIVTVAGAMRDVPEEFVRDLDRWASEWPQKINTGQTSTIWGKVRPYTVAELSRLPGMPGQTKIYEILHSLPIPRHQIRNVAGKLTPEAVRLIFERVSQPEIKAQEGTEKEAVL</sequence>
<comment type="caution">
    <text evidence="1">The sequence shown here is derived from an EMBL/GenBank/DDBJ whole genome shotgun (WGS) entry which is preliminary data.</text>
</comment>
<reference evidence="1 2" key="1">
    <citation type="submission" date="2018-05" db="EMBL/GenBank/DDBJ databases">
        <title>Coraliomargarita sinensis sp. nov., isolated from a marine solar saltern.</title>
        <authorList>
            <person name="Zhou L.Y."/>
        </authorList>
    </citation>
    <scope>NUCLEOTIDE SEQUENCE [LARGE SCALE GENOMIC DNA]</scope>
    <source>
        <strain evidence="1 2">WN38</strain>
    </source>
</reference>
<proteinExistence type="predicted"/>
<keyword evidence="2" id="KW-1185">Reference proteome</keyword>
<dbReference type="EMBL" id="QHJQ01000005">
    <property type="protein sequence ID" value="PXA04017.1"/>
    <property type="molecule type" value="Genomic_DNA"/>
</dbReference>
<dbReference type="InParanoid" id="A0A317ZI95"/>
<accession>A0A317ZI95</accession>
<name>A0A317ZI95_9BACT</name>
<dbReference type="AlphaFoldDB" id="A0A317ZI95"/>
<dbReference type="Proteomes" id="UP000247099">
    <property type="component" value="Unassembled WGS sequence"/>
</dbReference>